<organism evidence="1">
    <name type="scientific">hydrothermal vent metagenome</name>
    <dbReference type="NCBI Taxonomy" id="652676"/>
    <lineage>
        <taxon>unclassified sequences</taxon>
        <taxon>metagenomes</taxon>
        <taxon>ecological metagenomes</taxon>
    </lineage>
</organism>
<gene>
    <name evidence="1" type="ORF">MNBD_GAMMA12-847</name>
</gene>
<dbReference type="Gene3D" id="3.40.50.1000">
    <property type="entry name" value="HAD superfamily/HAD-like"/>
    <property type="match status" value="1"/>
</dbReference>
<protein>
    <submittedName>
        <fullName evidence="1">Uncharacterized protein</fullName>
    </submittedName>
</protein>
<dbReference type="AlphaFoldDB" id="A0A3B0YZI8"/>
<proteinExistence type="predicted"/>
<dbReference type="InterPro" id="IPR051828">
    <property type="entry name" value="HAD-like_hydrolase_domain"/>
</dbReference>
<sequence length="233" mass="26330">MYSNKAILLLDMNSTFMFGEDNFSEQENYSIYYHKIGGVLVKDQLNNLITKVYDYLDQRYPDEQYRYNFPSIKKAIDEVAPLAIRHNLSVKEIGKVIDTFAYHEIGNISKEYCNVLRRLHEKVQLACVIDIWAPKTRWLSLFKSLKINDLMTAISFSSDHGIVKPSPKPFQLVLEASGIEKEQALVVGDSVRRDLGGAQAAKMDCVLVGGALHSGALATYPNLIEFADDFLAE</sequence>
<dbReference type="PANTHER" id="PTHR46191:SF2">
    <property type="entry name" value="HALOACID DEHALOGENASE-LIKE HYDROLASE DOMAIN-CONTAINING PROTEIN 3"/>
    <property type="match status" value="1"/>
</dbReference>
<dbReference type="InterPro" id="IPR041492">
    <property type="entry name" value="HAD_2"/>
</dbReference>
<dbReference type="SUPFAM" id="SSF56784">
    <property type="entry name" value="HAD-like"/>
    <property type="match status" value="1"/>
</dbReference>
<dbReference type="InterPro" id="IPR023214">
    <property type="entry name" value="HAD_sf"/>
</dbReference>
<dbReference type="InterPro" id="IPR006439">
    <property type="entry name" value="HAD-SF_hydro_IA"/>
</dbReference>
<dbReference type="Gene3D" id="1.10.150.240">
    <property type="entry name" value="Putative phosphatase, domain 2"/>
    <property type="match status" value="1"/>
</dbReference>
<evidence type="ECO:0000313" key="1">
    <source>
        <dbReference type="EMBL" id="VAW80692.1"/>
    </source>
</evidence>
<name>A0A3B0YZI8_9ZZZZ</name>
<dbReference type="EMBL" id="UOFL01000202">
    <property type="protein sequence ID" value="VAW80692.1"/>
    <property type="molecule type" value="Genomic_DNA"/>
</dbReference>
<dbReference type="NCBIfam" id="TIGR01549">
    <property type="entry name" value="HAD-SF-IA-v1"/>
    <property type="match status" value="1"/>
</dbReference>
<reference evidence="1" key="1">
    <citation type="submission" date="2018-06" db="EMBL/GenBank/DDBJ databases">
        <authorList>
            <person name="Zhirakovskaya E."/>
        </authorList>
    </citation>
    <scope>NUCLEOTIDE SEQUENCE</scope>
</reference>
<dbReference type="Pfam" id="PF13419">
    <property type="entry name" value="HAD_2"/>
    <property type="match status" value="1"/>
</dbReference>
<accession>A0A3B0YZI8</accession>
<dbReference type="InterPro" id="IPR023198">
    <property type="entry name" value="PGP-like_dom2"/>
</dbReference>
<dbReference type="InterPro" id="IPR036412">
    <property type="entry name" value="HAD-like_sf"/>
</dbReference>
<dbReference type="PANTHER" id="PTHR46191">
    <property type="match status" value="1"/>
</dbReference>